<proteinExistence type="predicted"/>
<dbReference type="RefSeq" id="WP_191805005.1">
    <property type="nucleotide sequence ID" value="NZ_JACSQL010000024.1"/>
</dbReference>
<dbReference type="Proteomes" id="UP000608071">
    <property type="component" value="Unassembled WGS sequence"/>
</dbReference>
<feature type="transmembrane region" description="Helical" evidence="1">
    <location>
        <begin position="6"/>
        <end position="22"/>
    </location>
</feature>
<keyword evidence="1" id="KW-1133">Transmembrane helix</keyword>
<gene>
    <name evidence="2" type="ORF">H9647_24575</name>
</gene>
<dbReference type="EMBL" id="JACSQL010000024">
    <property type="protein sequence ID" value="MBD7971243.1"/>
    <property type="molecule type" value="Genomic_DNA"/>
</dbReference>
<evidence type="ECO:0000313" key="2">
    <source>
        <dbReference type="EMBL" id="MBD7971243.1"/>
    </source>
</evidence>
<keyword evidence="3" id="KW-1185">Reference proteome</keyword>
<sequence length="105" mass="11875">MNENYTKIILTGILLSLLIIAFKPNQKVEPTIIPPSNVTVSSNNEFIQISSNIIGVKDDGTHSGIRGQLLVFEYNNTSKLFEFKGSLNYEEYINHPEKYGIDVRK</sequence>
<keyword evidence="1" id="KW-0472">Membrane</keyword>
<organism evidence="2 3">
    <name type="scientific">Paenibacillus gallinarum</name>
    <dbReference type="NCBI Taxonomy" id="2762232"/>
    <lineage>
        <taxon>Bacteria</taxon>
        <taxon>Bacillati</taxon>
        <taxon>Bacillota</taxon>
        <taxon>Bacilli</taxon>
        <taxon>Bacillales</taxon>
        <taxon>Paenibacillaceae</taxon>
        <taxon>Paenibacillus</taxon>
    </lineage>
</organism>
<name>A0ABR8T642_9BACL</name>
<reference evidence="2 3" key="1">
    <citation type="submission" date="2020-08" db="EMBL/GenBank/DDBJ databases">
        <title>A Genomic Blueprint of the Chicken Gut Microbiome.</title>
        <authorList>
            <person name="Gilroy R."/>
            <person name="Ravi A."/>
            <person name="Getino M."/>
            <person name="Pursley I."/>
            <person name="Horton D.L."/>
            <person name="Alikhan N.-F."/>
            <person name="Baker D."/>
            <person name="Gharbi K."/>
            <person name="Hall N."/>
            <person name="Watson M."/>
            <person name="Adriaenssens E.M."/>
            <person name="Foster-Nyarko E."/>
            <person name="Jarju S."/>
            <person name="Secka A."/>
            <person name="Antonio M."/>
            <person name="Oren A."/>
            <person name="Chaudhuri R."/>
            <person name="La Ragione R.M."/>
            <person name="Hildebrand F."/>
            <person name="Pallen M.J."/>
        </authorList>
    </citation>
    <scope>NUCLEOTIDE SEQUENCE [LARGE SCALE GENOMIC DNA]</scope>
    <source>
        <strain evidence="2 3">Sa2BVA9</strain>
    </source>
</reference>
<accession>A0ABR8T642</accession>
<protein>
    <submittedName>
        <fullName evidence="2">Uncharacterized protein</fullName>
    </submittedName>
</protein>
<keyword evidence="1" id="KW-0812">Transmembrane</keyword>
<comment type="caution">
    <text evidence="2">The sequence shown here is derived from an EMBL/GenBank/DDBJ whole genome shotgun (WGS) entry which is preliminary data.</text>
</comment>
<evidence type="ECO:0000256" key="1">
    <source>
        <dbReference type="SAM" id="Phobius"/>
    </source>
</evidence>
<evidence type="ECO:0000313" key="3">
    <source>
        <dbReference type="Proteomes" id="UP000608071"/>
    </source>
</evidence>